<evidence type="ECO:0000313" key="3">
    <source>
        <dbReference type="Proteomes" id="UP000240883"/>
    </source>
</evidence>
<dbReference type="EMBL" id="KZ678130">
    <property type="protein sequence ID" value="PSN71669.1"/>
    <property type="molecule type" value="Genomic_DNA"/>
</dbReference>
<dbReference type="Proteomes" id="UP000240883">
    <property type="component" value="Unassembled WGS sequence"/>
</dbReference>
<keyword evidence="3" id="KW-1185">Reference proteome</keyword>
<reference evidence="2 3" key="1">
    <citation type="journal article" date="2018" name="Front. Microbiol.">
        <title>Genome-Wide Analysis of Corynespora cassiicola Leaf Fall Disease Putative Effectors.</title>
        <authorList>
            <person name="Lopez D."/>
            <person name="Ribeiro S."/>
            <person name="Label P."/>
            <person name="Fumanal B."/>
            <person name="Venisse J.S."/>
            <person name="Kohler A."/>
            <person name="de Oliveira R.R."/>
            <person name="Labutti K."/>
            <person name="Lipzen A."/>
            <person name="Lail K."/>
            <person name="Bauer D."/>
            <person name="Ohm R.A."/>
            <person name="Barry K.W."/>
            <person name="Spatafora J."/>
            <person name="Grigoriev I.V."/>
            <person name="Martin F.M."/>
            <person name="Pujade-Renaud V."/>
        </authorList>
    </citation>
    <scope>NUCLEOTIDE SEQUENCE [LARGE SCALE GENOMIC DNA]</scope>
    <source>
        <strain evidence="2 3">Philippines</strain>
    </source>
</reference>
<evidence type="ECO:0000313" key="2">
    <source>
        <dbReference type="EMBL" id="PSN71669.1"/>
    </source>
</evidence>
<accession>A0A2T2P213</accession>
<gene>
    <name evidence="2" type="ORF">BS50DRAFT_583322</name>
</gene>
<organism evidence="2 3">
    <name type="scientific">Corynespora cassiicola Philippines</name>
    <dbReference type="NCBI Taxonomy" id="1448308"/>
    <lineage>
        <taxon>Eukaryota</taxon>
        <taxon>Fungi</taxon>
        <taxon>Dikarya</taxon>
        <taxon>Ascomycota</taxon>
        <taxon>Pezizomycotina</taxon>
        <taxon>Dothideomycetes</taxon>
        <taxon>Pleosporomycetidae</taxon>
        <taxon>Pleosporales</taxon>
        <taxon>Corynesporascaceae</taxon>
        <taxon>Corynespora</taxon>
    </lineage>
</organism>
<proteinExistence type="predicted"/>
<feature type="compositionally biased region" description="Polar residues" evidence="1">
    <location>
        <begin position="42"/>
        <end position="69"/>
    </location>
</feature>
<dbReference type="AlphaFoldDB" id="A0A2T2P213"/>
<name>A0A2T2P213_CORCC</name>
<protein>
    <submittedName>
        <fullName evidence="2">Uncharacterized protein</fullName>
    </submittedName>
</protein>
<sequence length="222" mass="24099">MWRLHNTPLCRSRVIPPFCLYDKKAGSKIPGPPSGNKFQAAHTLTSPENPAQKQPTTRIAHPQASSFSHTHPRTRTLYSKAPTPTRQHGQPHQPYSTRPVYPPPPSHLKPSISTPPLPIRHPFSPPPHPIPTPAPFAPFERAQHMPAPHTTLPVIKKKKGMRRALPEAAGQWGVRALMQAWGGGKANERVHLICGGQGGAPPGKGGKRGVVGGWYAGDATLR</sequence>
<evidence type="ECO:0000256" key="1">
    <source>
        <dbReference type="SAM" id="MobiDB-lite"/>
    </source>
</evidence>
<feature type="region of interest" description="Disordered" evidence="1">
    <location>
        <begin position="29"/>
        <end position="116"/>
    </location>
</feature>
<feature type="compositionally biased region" description="Pro residues" evidence="1">
    <location>
        <begin position="100"/>
        <end position="116"/>
    </location>
</feature>